<dbReference type="RefSeq" id="XP_005094225.3">
    <property type="nucleotide sequence ID" value="XM_005094168.3"/>
</dbReference>
<name>A0ABM0JI83_APLCA</name>
<dbReference type="Pfam" id="PF00109">
    <property type="entry name" value="ketoacyl-synt"/>
    <property type="match status" value="1"/>
</dbReference>
<keyword evidence="2" id="KW-0444">Lipid biosynthesis</keyword>
<evidence type="ECO:0000256" key="5">
    <source>
        <dbReference type="ARBA" id="ARBA00023002"/>
    </source>
</evidence>
<keyword evidence="6" id="KW-0443">Lipid metabolism</keyword>
<gene>
    <name evidence="11" type="primary">LOC101863883</name>
</gene>
<feature type="domain" description="Beta-ketoacyl synthase-like N-terminal" evidence="9">
    <location>
        <begin position="17"/>
        <end position="118"/>
    </location>
</feature>
<sequence>MTLRALTITGMHGIPSRSGKLKEITKFDAGFFGVHPKQADCMDPQLRMLLEVAYEAIIDSGQTLQSVRGSRTGVYIGVSGSEAFDAWTANPDTMEGYTITGCCLAMFANRLSYFFDFKESL</sequence>
<evidence type="ECO:0000313" key="10">
    <source>
        <dbReference type="Proteomes" id="UP000694888"/>
    </source>
</evidence>
<keyword evidence="1" id="KW-0596">Phosphopantetheine</keyword>
<evidence type="ECO:0000256" key="6">
    <source>
        <dbReference type="ARBA" id="ARBA00023098"/>
    </source>
</evidence>
<protein>
    <submittedName>
        <fullName evidence="11">Fatty acid synthase-like</fullName>
    </submittedName>
</protein>
<dbReference type="Proteomes" id="UP000694888">
    <property type="component" value="Unplaced"/>
</dbReference>
<dbReference type="PANTHER" id="PTHR43775:SF7">
    <property type="entry name" value="FATTY ACID SYNTHASE"/>
    <property type="match status" value="1"/>
</dbReference>
<dbReference type="Gene3D" id="3.40.47.10">
    <property type="match status" value="1"/>
</dbReference>
<dbReference type="SUPFAM" id="SSF53901">
    <property type="entry name" value="Thiolase-like"/>
    <property type="match status" value="1"/>
</dbReference>
<keyword evidence="8" id="KW-0511">Multifunctional enzyme</keyword>
<dbReference type="PANTHER" id="PTHR43775">
    <property type="entry name" value="FATTY ACID SYNTHASE"/>
    <property type="match status" value="1"/>
</dbReference>
<reference evidence="11" key="1">
    <citation type="submission" date="2025-08" db="UniProtKB">
        <authorList>
            <consortium name="RefSeq"/>
        </authorList>
    </citation>
    <scope>IDENTIFICATION</scope>
</reference>
<evidence type="ECO:0000256" key="3">
    <source>
        <dbReference type="ARBA" id="ARBA00022832"/>
    </source>
</evidence>
<keyword evidence="10" id="KW-1185">Reference proteome</keyword>
<keyword evidence="7" id="KW-0275">Fatty acid biosynthesis</keyword>
<dbReference type="GeneID" id="101863883"/>
<evidence type="ECO:0000256" key="2">
    <source>
        <dbReference type="ARBA" id="ARBA00022516"/>
    </source>
</evidence>
<evidence type="ECO:0000256" key="8">
    <source>
        <dbReference type="ARBA" id="ARBA00023268"/>
    </source>
</evidence>
<evidence type="ECO:0000259" key="9">
    <source>
        <dbReference type="Pfam" id="PF00109"/>
    </source>
</evidence>
<keyword evidence="5" id="KW-0560">Oxidoreductase</keyword>
<evidence type="ECO:0000256" key="4">
    <source>
        <dbReference type="ARBA" id="ARBA00022857"/>
    </source>
</evidence>
<proteinExistence type="predicted"/>
<evidence type="ECO:0000256" key="7">
    <source>
        <dbReference type="ARBA" id="ARBA00023160"/>
    </source>
</evidence>
<dbReference type="InterPro" id="IPR050091">
    <property type="entry name" value="PKS_NRPS_Biosynth_Enz"/>
</dbReference>
<dbReference type="InterPro" id="IPR016039">
    <property type="entry name" value="Thiolase-like"/>
</dbReference>
<keyword evidence="3" id="KW-0276">Fatty acid metabolism</keyword>
<keyword evidence="4" id="KW-0521">NADP</keyword>
<evidence type="ECO:0000313" key="11">
    <source>
        <dbReference type="RefSeq" id="XP_005094225.3"/>
    </source>
</evidence>
<evidence type="ECO:0000256" key="1">
    <source>
        <dbReference type="ARBA" id="ARBA00022450"/>
    </source>
</evidence>
<dbReference type="InterPro" id="IPR014030">
    <property type="entry name" value="Ketoacyl_synth_N"/>
</dbReference>
<organism evidence="10 11">
    <name type="scientific">Aplysia californica</name>
    <name type="common">California sea hare</name>
    <dbReference type="NCBI Taxonomy" id="6500"/>
    <lineage>
        <taxon>Eukaryota</taxon>
        <taxon>Metazoa</taxon>
        <taxon>Spiralia</taxon>
        <taxon>Lophotrochozoa</taxon>
        <taxon>Mollusca</taxon>
        <taxon>Gastropoda</taxon>
        <taxon>Heterobranchia</taxon>
        <taxon>Euthyneura</taxon>
        <taxon>Tectipleura</taxon>
        <taxon>Aplysiida</taxon>
        <taxon>Aplysioidea</taxon>
        <taxon>Aplysiidae</taxon>
        <taxon>Aplysia</taxon>
    </lineage>
</organism>
<accession>A0ABM0JI83</accession>